<reference evidence="1" key="1">
    <citation type="submission" date="2021-05" db="EMBL/GenBank/DDBJ databases">
        <authorList>
            <person name="Pan Q."/>
            <person name="Jouanno E."/>
            <person name="Zahm M."/>
            <person name="Klopp C."/>
            <person name="Cabau C."/>
            <person name="Louis A."/>
            <person name="Berthelot C."/>
            <person name="Parey E."/>
            <person name="Roest Crollius H."/>
            <person name="Montfort J."/>
            <person name="Robinson-Rechavi M."/>
            <person name="Bouchez O."/>
            <person name="Lampietro C."/>
            <person name="Lopez Roques C."/>
            <person name="Donnadieu C."/>
            <person name="Postlethwait J."/>
            <person name="Bobe J."/>
            <person name="Dillon D."/>
            <person name="Chandos A."/>
            <person name="von Hippel F."/>
            <person name="Guiguen Y."/>
        </authorList>
    </citation>
    <scope>NUCLEOTIDE SEQUENCE</scope>
    <source>
        <strain evidence="1">YG-Jan2019</strain>
    </source>
</reference>
<name>A0ACC2H2A2_DALPE</name>
<organism evidence="1 2">
    <name type="scientific">Dallia pectoralis</name>
    <name type="common">Alaska blackfish</name>
    <dbReference type="NCBI Taxonomy" id="75939"/>
    <lineage>
        <taxon>Eukaryota</taxon>
        <taxon>Metazoa</taxon>
        <taxon>Chordata</taxon>
        <taxon>Craniata</taxon>
        <taxon>Vertebrata</taxon>
        <taxon>Euteleostomi</taxon>
        <taxon>Actinopterygii</taxon>
        <taxon>Neopterygii</taxon>
        <taxon>Teleostei</taxon>
        <taxon>Protacanthopterygii</taxon>
        <taxon>Esociformes</taxon>
        <taxon>Umbridae</taxon>
        <taxon>Dallia</taxon>
    </lineage>
</organism>
<evidence type="ECO:0000313" key="1">
    <source>
        <dbReference type="EMBL" id="KAJ8009882.1"/>
    </source>
</evidence>
<protein>
    <submittedName>
        <fullName evidence="1">Uncharacterized protein</fullName>
    </submittedName>
</protein>
<dbReference type="EMBL" id="CM055733">
    <property type="protein sequence ID" value="KAJ8009882.1"/>
    <property type="molecule type" value="Genomic_DNA"/>
</dbReference>
<gene>
    <name evidence="1" type="ORF">DPEC_G00068790</name>
</gene>
<keyword evidence="2" id="KW-1185">Reference proteome</keyword>
<dbReference type="Proteomes" id="UP001157502">
    <property type="component" value="Chromosome 6"/>
</dbReference>
<proteinExistence type="predicted"/>
<evidence type="ECO:0000313" key="2">
    <source>
        <dbReference type="Proteomes" id="UP001157502"/>
    </source>
</evidence>
<comment type="caution">
    <text evidence="1">The sequence shown here is derived from an EMBL/GenBank/DDBJ whole genome shotgun (WGS) entry which is preliminary data.</text>
</comment>
<accession>A0ACC2H2A2</accession>
<sequence length="169" mass="18438">MRAGCHTQPTLIAKQALRASCRDAGNQPAHTHDRTWPHAPDAPQPGGHRLEHLDRLDAHHARASGARVFGRDRGALSQVVQRSSCCSCCRRAIPRDGRAASLSLPLPKPRNQRRTRRPRNETGAGRPGLIGLEDEMKQRQPGCQAGPCARHACLNEVAVMPGPHARCAR</sequence>